<comment type="caution">
    <text evidence="2">The sequence shown here is derived from an EMBL/GenBank/DDBJ whole genome shotgun (WGS) entry which is preliminary data.</text>
</comment>
<sequence>MSSGAMQSNVGNRQVYEDGDQRPHGHSGGPAPGGKLPHRAQDLEDTRSELTMQNRHKHDEKKAREAERAAAGRP</sequence>
<dbReference type="Proteomes" id="UP000298390">
    <property type="component" value="Unassembled WGS sequence"/>
</dbReference>
<dbReference type="EMBL" id="SEKV01000564">
    <property type="protein sequence ID" value="TFY55743.1"/>
    <property type="molecule type" value="Genomic_DNA"/>
</dbReference>
<feature type="region of interest" description="Disordered" evidence="1">
    <location>
        <begin position="1"/>
        <end position="74"/>
    </location>
</feature>
<evidence type="ECO:0000313" key="3">
    <source>
        <dbReference type="Proteomes" id="UP000298390"/>
    </source>
</evidence>
<reference evidence="2 3" key="1">
    <citation type="submission" date="2019-01" db="EMBL/GenBank/DDBJ databases">
        <title>Genome sequencing of the rare red list fungi Fomitopsis rosea.</title>
        <authorList>
            <person name="Buettner E."/>
            <person name="Kellner H."/>
        </authorList>
    </citation>
    <scope>NUCLEOTIDE SEQUENCE [LARGE SCALE GENOMIC DNA]</scope>
    <source>
        <strain evidence="2 3">DSM 105464</strain>
    </source>
</reference>
<proteinExistence type="predicted"/>
<organism evidence="2 3">
    <name type="scientific">Rhodofomes roseus</name>
    <dbReference type="NCBI Taxonomy" id="34475"/>
    <lineage>
        <taxon>Eukaryota</taxon>
        <taxon>Fungi</taxon>
        <taxon>Dikarya</taxon>
        <taxon>Basidiomycota</taxon>
        <taxon>Agaricomycotina</taxon>
        <taxon>Agaricomycetes</taxon>
        <taxon>Polyporales</taxon>
        <taxon>Rhodofomes</taxon>
    </lineage>
</organism>
<dbReference type="AlphaFoldDB" id="A0A4Y9Y1X6"/>
<feature type="compositionally biased region" description="Basic and acidic residues" evidence="1">
    <location>
        <begin position="60"/>
        <end position="74"/>
    </location>
</feature>
<feature type="compositionally biased region" description="Basic and acidic residues" evidence="1">
    <location>
        <begin position="39"/>
        <end position="48"/>
    </location>
</feature>
<protein>
    <submittedName>
        <fullName evidence="2">Uncharacterized protein</fullName>
    </submittedName>
</protein>
<evidence type="ECO:0000313" key="2">
    <source>
        <dbReference type="EMBL" id="TFY55743.1"/>
    </source>
</evidence>
<gene>
    <name evidence="2" type="ORF">EVJ58_g8056</name>
</gene>
<evidence type="ECO:0000256" key="1">
    <source>
        <dbReference type="SAM" id="MobiDB-lite"/>
    </source>
</evidence>
<accession>A0A4Y9Y1X6</accession>
<name>A0A4Y9Y1X6_9APHY</name>
<feature type="compositionally biased region" description="Polar residues" evidence="1">
    <location>
        <begin position="1"/>
        <end position="12"/>
    </location>
</feature>